<keyword evidence="3" id="KW-1185">Reference proteome</keyword>
<proteinExistence type="predicted"/>
<gene>
    <name evidence="2" type="ORF">DFQ14_103324</name>
</gene>
<comment type="caution">
    <text evidence="2">The sequence shown here is derived from an EMBL/GenBank/DDBJ whole genome shotgun (WGS) entry which is preliminary data.</text>
</comment>
<sequence>MSAEAAPRTVRAAGVVTALQGLVGFAFVAALLFRASTAELGGAGTLNRSSTYGEAGYYAVLSTFVLAAGIGLWRGKRWARTPSLLLQLLLLGVSWYAFGPSDNPLFGLVVAAPAMAVLWCLFNRQGRAWAFRAGEAPDADTSPK</sequence>
<dbReference type="Proteomes" id="UP000253495">
    <property type="component" value="Unassembled WGS sequence"/>
</dbReference>
<dbReference type="RefSeq" id="WP_114452448.1">
    <property type="nucleotide sequence ID" value="NZ_QPJC01000003.1"/>
</dbReference>
<feature type="transmembrane region" description="Helical" evidence="1">
    <location>
        <begin position="81"/>
        <end position="98"/>
    </location>
</feature>
<dbReference type="OrthoDB" id="3694513at2"/>
<name>A0A368VVW9_9ACTN</name>
<reference evidence="2 3" key="1">
    <citation type="submission" date="2018-07" db="EMBL/GenBank/DDBJ databases">
        <title>Genomic Encyclopedia of Type Strains, Phase III (KMG-III): the genomes of soil and plant-associated and newly described type strains.</title>
        <authorList>
            <person name="Whitman W."/>
        </authorList>
    </citation>
    <scope>NUCLEOTIDE SEQUENCE [LARGE SCALE GENOMIC DNA]</scope>
    <source>
        <strain evidence="2 3">CECT 8575</strain>
    </source>
</reference>
<evidence type="ECO:0000313" key="2">
    <source>
        <dbReference type="EMBL" id="RCW45353.1"/>
    </source>
</evidence>
<keyword evidence="1" id="KW-0472">Membrane</keyword>
<keyword evidence="1" id="KW-0812">Transmembrane</keyword>
<feature type="transmembrane region" description="Helical" evidence="1">
    <location>
        <begin position="55"/>
        <end position="74"/>
    </location>
</feature>
<dbReference type="AlphaFoldDB" id="A0A368VVW9"/>
<accession>A0A368VVW9</accession>
<evidence type="ECO:0008006" key="4">
    <source>
        <dbReference type="Google" id="ProtNLM"/>
    </source>
</evidence>
<evidence type="ECO:0000256" key="1">
    <source>
        <dbReference type="SAM" id="Phobius"/>
    </source>
</evidence>
<keyword evidence="1" id="KW-1133">Transmembrane helix</keyword>
<evidence type="ECO:0000313" key="3">
    <source>
        <dbReference type="Proteomes" id="UP000253495"/>
    </source>
</evidence>
<feature type="transmembrane region" description="Helical" evidence="1">
    <location>
        <begin position="12"/>
        <end position="35"/>
    </location>
</feature>
<dbReference type="EMBL" id="QPJC01000003">
    <property type="protein sequence ID" value="RCW45353.1"/>
    <property type="molecule type" value="Genomic_DNA"/>
</dbReference>
<protein>
    <recommendedName>
        <fullName evidence="4">Integral membrane protein</fullName>
    </recommendedName>
</protein>
<feature type="transmembrane region" description="Helical" evidence="1">
    <location>
        <begin position="104"/>
        <end position="122"/>
    </location>
</feature>
<organism evidence="2 3">
    <name type="scientific">Halopolyspora algeriensis</name>
    <dbReference type="NCBI Taxonomy" id="1500506"/>
    <lineage>
        <taxon>Bacteria</taxon>
        <taxon>Bacillati</taxon>
        <taxon>Actinomycetota</taxon>
        <taxon>Actinomycetes</taxon>
        <taxon>Actinomycetes incertae sedis</taxon>
        <taxon>Halopolyspora</taxon>
    </lineage>
</organism>